<name>A0A831S0C9_9GAMM</name>
<dbReference type="Gene3D" id="3.30.70.1320">
    <property type="entry name" value="Multidrug efflux transporter AcrB pore domain like"/>
    <property type="match status" value="1"/>
</dbReference>
<dbReference type="GO" id="GO:0005886">
    <property type="term" value="C:plasma membrane"/>
    <property type="evidence" value="ECO:0007669"/>
    <property type="project" value="TreeGrafter"/>
</dbReference>
<feature type="non-terminal residue" evidence="2">
    <location>
        <position position="1"/>
    </location>
</feature>
<feature type="transmembrane region" description="Helical" evidence="1">
    <location>
        <begin position="167"/>
        <end position="192"/>
    </location>
</feature>
<dbReference type="Proteomes" id="UP000886339">
    <property type="component" value="Unassembled WGS sequence"/>
</dbReference>
<dbReference type="EMBL" id="DRLF01000401">
    <property type="protein sequence ID" value="HEC07508.1"/>
    <property type="molecule type" value="Genomic_DNA"/>
</dbReference>
<dbReference type="GO" id="GO:0042910">
    <property type="term" value="F:xenobiotic transmembrane transporter activity"/>
    <property type="evidence" value="ECO:0007669"/>
    <property type="project" value="TreeGrafter"/>
</dbReference>
<dbReference type="Gene3D" id="3.30.70.1440">
    <property type="entry name" value="Multidrug efflux transporter AcrB pore domain"/>
    <property type="match status" value="1"/>
</dbReference>
<accession>A0A831S0C9</accession>
<dbReference type="AlphaFoldDB" id="A0A831S0C9"/>
<dbReference type="InterPro" id="IPR001036">
    <property type="entry name" value="Acrflvin-R"/>
</dbReference>
<feature type="transmembrane region" description="Helical" evidence="1">
    <location>
        <begin position="608"/>
        <end position="624"/>
    </location>
</feature>
<keyword evidence="1" id="KW-0472">Membrane</keyword>
<organism evidence="2">
    <name type="scientific">Thiolapillus brandeum</name>
    <dbReference type="NCBI Taxonomy" id="1076588"/>
    <lineage>
        <taxon>Bacteria</taxon>
        <taxon>Pseudomonadati</taxon>
        <taxon>Pseudomonadota</taxon>
        <taxon>Gammaproteobacteria</taxon>
        <taxon>Chromatiales</taxon>
        <taxon>Sedimenticolaceae</taxon>
        <taxon>Thiolapillus</taxon>
    </lineage>
</organism>
<evidence type="ECO:0000313" key="2">
    <source>
        <dbReference type="EMBL" id="HEC07508.1"/>
    </source>
</evidence>
<sequence length="779" mass="85165">RSKPNQITITYQGKPSVELRAQRATTGDTLESASILEKWLEETRAELPEGIKITVYDESWLLIRDRINLLLKNGLSGLVLVIAILFLFLNARVAGWVTLGIPVSFMATLALVWLAGGSINMISLFALIMALGIIVDDAIVVGEDALSHYQKGENSLEAAEGGARRMLAPVLSSSLTTIAAFIPLMMVSGIIGTILFDIPFVVICVIAASLMESFLVLPGHLRHSFHKAHHKEPSRLRKRLDAAFEHFRNYRFHPLVKAAVSRPGVTIASAVAALIMTVGLLAGGRIGFTFFPTVEGNVIYASASFVSGTPPERVDAFIGKVEQALYDAEEALGGGLVRMAKVSHGMGIFSNARSGRAGEQFATITAELVSSDERTVRNQAFLDEWRKHFEDAPGLEKMTLTSRKGGGPPGRDLEIKLTGPDIQKLKQAALAITTVLEGMDGVTGIEDDMPYGHQQLIYTLTPMGRAQGLTELEVARQLGDALNGNLSQIFIDGRDELEVRVMLPDEQRYHLSTLDSLNLRLPGGGQMPLTSALELSERQGFEILRHYDGQLSATVFADVDTTRNNANDIRDLLKKDLFSEVYRKWGVHMSYTGKAEDQKETLADMKKGALFALAMIYIVLAWVFGSYGWPLVVMSIIPFGIVGAIVGHWVMGIELTILSMFGIFGLSGIVVNDSIILVVFYKQLREQGMEVDKAIVEAACQRLRAVLLTSLTTIAGLTPLLFETSLQAQFLIPMAVSISFGLAFATFLVLLLVPSLLTLHEGFAERRKQRQGEWAARPG</sequence>
<dbReference type="Pfam" id="PF00873">
    <property type="entry name" value="ACR_tran"/>
    <property type="match status" value="1"/>
</dbReference>
<keyword evidence="1" id="KW-0812">Transmembrane</keyword>
<feature type="transmembrane region" description="Helical" evidence="1">
    <location>
        <begin position="734"/>
        <end position="759"/>
    </location>
</feature>
<feature type="transmembrane region" description="Helical" evidence="1">
    <location>
        <begin position="702"/>
        <end position="722"/>
    </location>
</feature>
<dbReference type="SUPFAM" id="SSF82866">
    <property type="entry name" value="Multidrug efflux transporter AcrB transmembrane domain"/>
    <property type="match status" value="2"/>
</dbReference>
<reference evidence="2" key="1">
    <citation type="journal article" date="2020" name="mSystems">
        <title>Genome- and Community-Level Interaction Insights into Carbon Utilization and Element Cycling Functions of Hydrothermarchaeota in Hydrothermal Sediment.</title>
        <authorList>
            <person name="Zhou Z."/>
            <person name="Liu Y."/>
            <person name="Xu W."/>
            <person name="Pan J."/>
            <person name="Luo Z.H."/>
            <person name="Li M."/>
        </authorList>
    </citation>
    <scope>NUCLEOTIDE SEQUENCE [LARGE SCALE GENOMIC DNA]</scope>
    <source>
        <strain evidence="2">HyVt-458</strain>
    </source>
</reference>
<dbReference type="Gene3D" id="3.30.70.1430">
    <property type="entry name" value="Multidrug efflux transporter AcrB pore domain"/>
    <property type="match status" value="1"/>
</dbReference>
<feature type="transmembrane region" description="Helical" evidence="1">
    <location>
        <begin position="69"/>
        <end position="89"/>
    </location>
</feature>
<evidence type="ECO:0000256" key="1">
    <source>
        <dbReference type="SAM" id="Phobius"/>
    </source>
</evidence>
<gene>
    <name evidence="2" type="ORF">ENJ12_11675</name>
</gene>
<dbReference type="PANTHER" id="PTHR32063">
    <property type="match status" value="1"/>
</dbReference>
<feature type="transmembrane region" description="Helical" evidence="1">
    <location>
        <begin position="198"/>
        <end position="217"/>
    </location>
</feature>
<dbReference type="SUPFAM" id="SSF82714">
    <property type="entry name" value="Multidrug efflux transporter AcrB TolC docking domain, DN and DC subdomains"/>
    <property type="match status" value="1"/>
</dbReference>
<dbReference type="PRINTS" id="PR00702">
    <property type="entry name" value="ACRIFLAVINRP"/>
</dbReference>
<comment type="caution">
    <text evidence="2">The sequence shown here is derived from an EMBL/GenBank/DDBJ whole genome shotgun (WGS) entry which is preliminary data.</text>
</comment>
<feature type="transmembrane region" description="Helical" evidence="1">
    <location>
        <begin position="657"/>
        <end position="681"/>
    </location>
</feature>
<dbReference type="InterPro" id="IPR027463">
    <property type="entry name" value="AcrB_DN_DC_subdom"/>
</dbReference>
<feature type="transmembrane region" description="Helical" evidence="1">
    <location>
        <begin position="122"/>
        <end position="146"/>
    </location>
</feature>
<dbReference type="Gene3D" id="3.30.2090.10">
    <property type="entry name" value="Multidrug efflux transporter AcrB TolC docking domain, DN and DC subdomains"/>
    <property type="match status" value="1"/>
</dbReference>
<protein>
    <submittedName>
        <fullName evidence="2">Efflux RND transporter permease subunit</fullName>
    </submittedName>
</protein>
<feature type="transmembrane region" description="Helical" evidence="1">
    <location>
        <begin position="631"/>
        <end position="651"/>
    </location>
</feature>
<proteinExistence type="predicted"/>
<dbReference type="PANTHER" id="PTHR32063:SF33">
    <property type="entry name" value="RND SUPERFAMILY EFFLUX PUMP PERMEASE COMPONENT"/>
    <property type="match status" value="1"/>
</dbReference>
<keyword evidence="1" id="KW-1133">Transmembrane helix</keyword>
<feature type="transmembrane region" description="Helical" evidence="1">
    <location>
        <begin position="265"/>
        <end position="288"/>
    </location>
</feature>
<dbReference type="Gene3D" id="1.20.1640.10">
    <property type="entry name" value="Multidrug efflux transporter AcrB transmembrane domain"/>
    <property type="match status" value="2"/>
</dbReference>